<dbReference type="Gene3D" id="1.10.10.60">
    <property type="entry name" value="Homeodomain-like"/>
    <property type="match status" value="1"/>
</dbReference>
<dbReference type="InterPro" id="IPR009057">
    <property type="entry name" value="Homeodomain-like_sf"/>
</dbReference>
<keyword evidence="1" id="KW-0805">Transcription regulation</keyword>
<accession>A0ABS4BHW3</accession>
<feature type="domain" description="HTH araC/xylS-type" evidence="4">
    <location>
        <begin position="1"/>
        <end position="32"/>
    </location>
</feature>
<dbReference type="PROSITE" id="PS01124">
    <property type="entry name" value="HTH_ARAC_FAMILY_2"/>
    <property type="match status" value="1"/>
</dbReference>
<evidence type="ECO:0000313" key="6">
    <source>
        <dbReference type="Proteomes" id="UP000678276"/>
    </source>
</evidence>
<evidence type="ECO:0000256" key="1">
    <source>
        <dbReference type="ARBA" id="ARBA00023015"/>
    </source>
</evidence>
<dbReference type="SUPFAM" id="SSF46689">
    <property type="entry name" value="Homeodomain-like"/>
    <property type="match status" value="1"/>
</dbReference>
<keyword evidence="6" id="KW-1185">Reference proteome</keyword>
<evidence type="ECO:0000259" key="4">
    <source>
        <dbReference type="PROSITE" id="PS01124"/>
    </source>
</evidence>
<organism evidence="5 6">
    <name type="scientific">Jiella mangrovi</name>
    <dbReference type="NCBI Taxonomy" id="2821407"/>
    <lineage>
        <taxon>Bacteria</taxon>
        <taxon>Pseudomonadati</taxon>
        <taxon>Pseudomonadota</taxon>
        <taxon>Alphaproteobacteria</taxon>
        <taxon>Hyphomicrobiales</taxon>
        <taxon>Aurantimonadaceae</taxon>
        <taxon>Jiella</taxon>
    </lineage>
</organism>
<dbReference type="InterPro" id="IPR018060">
    <property type="entry name" value="HTH_AraC"/>
</dbReference>
<sequence length="72" mass="8102">MVAERCGFSSYSHFRRLYKASFGASPSADRRMKNLAPAAPAAPDEMSPLHDLHPYQNQLDPVRMVRRRGSTP</sequence>
<evidence type="ECO:0000256" key="2">
    <source>
        <dbReference type="ARBA" id="ARBA00023163"/>
    </source>
</evidence>
<keyword evidence="2" id="KW-0804">Transcription</keyword>
<proteinExistence type="predicted"/>
<comment type="caution">
    <text evidence="5">The sequence shown here is derived from an EMBL/GenBank/DDBJ whole genome shotgun (WGS) entry which is preliminary data.</text>
</comment>
<reference evidence="5 6" key="1">
    <citation type="submission" date="2021-04" db="EMBL/GenBank/DDBJ databases">
        <title>Whole genome sequence of Jiella sp. KSK16Y-1.</title>
        <authorList>
            <person name="Tuo L."/>
        </authorList>
    </citation>
    <scope>NUCLEOTIDE SEQUENCE [LARGE SCALE GENOMIC DNA]</scope>
    <source>
        <strain evidence="5 6">KSK16Y-1</strain>
    </source>
</reference>
<gene>
    <name evidence="5" type="ORF">J6595_12220</name>
</gene>
<evidence type="ECO:0000256" key="3">
    <source>
        <dbReference type="SAM" id="MobiDB-lite"/>
    </source>
</evidence>
<evidence type="ECO:0000313" key="5">
    <source>
        <dbReference type="EMBL" id="MBP0616348.1"/>
    </source>
</evidence>
<dbReference type="Pfam" id="PF00165">
    <property type="entry name" value="HTH_AraC"/>
    <property type="match status" value="1"/>
</dbReference>
<protein>
    <submittedName>
        <fullName evidence="5">AraC family transcriptional regulator</fullName>
    </submittedName>
</protein>
<name>A0ABS4BHW3_9HYPH</name>
<dbReference type="EMBL" id="JAGJCF010000007">
    <property type="protein sequence ID" value="MBP0616348.1"/>
    <property type="molecule type" value="Genomic_DNA"/>
</dbReference>
<dbReference type="Proteomes" id="UP000678276">
    <property type="component" value="Unassembled WGS sequence"/>
</dbReference>
<feature type="region of interest" description="Disordered" evidence="3">
    <location>
        <begin position="37"/>
        <end position="72"/>
    </location>
</feature>